<reference evidence="1 2" key="1">
    <citation type="submission" date="2024-07" db="EMBL/GenBank/DDBJ databases">
        <authorList>
            <person name="Akdeniz Z."/>
        </authorList>
    </citation>
    <scope>NUCLEOTIDE SEQUENCE [LARGE SCALE GENOMIC DNA]</scope>
</reference>
<evidence type="ECO:0000313" key="2">
    <source>
        <dbReference type="Proteomes" id="UP001642409"/>
    </source>
</evidence>
<sequence length="99" mass="11231">MDQQQIQINQRVLQYGTSTGAFQANLMKDCNIQFGQTSIYGLRDQRSKVVSITTTKLWTRHQESRTGTRKGRSNTDERRANHCIVSGRLVGVIFVLLSS</sequence>
<name>A0ABP1H442_9EUKA</name>
<dbReference type="Proteomes" id="UP001642409">
    <property type="component" value="Unassembled WGS sequence"/>
</dbReference>
<dbReference type="EMBL" id="CAXDID020000019">
    <property type="protein sequence ID" value="CAL5985479.1"/>
    <property type="molecule type" value="Genomic_DNA"/>
</dbReference>
<comment type="caution">
    <text evidence="1">The sequence shown here is derived from an EMBL/GenBank/DDBJ whole genome shotgun (WGS) entry which is preliminary data.</text>
</comment>
<keyword evidence="2" id="KW-1185">Reference proteome</keyword>
<proteinExistence type="predicted"/>
<protein>
    <submittedName>
        <fullName evidence="1">Hypothetical_protein</fullName>
    </submittedName>
</protein>
<evidence type="ECO:0000313" key="1">
    <source>
        <dbReference type="EMBL" id="CAL5985479.1"/>
    </source>
</evidence>
<organism evidence="1 2">
    <name type="scientific">Hexamita inflata</name>
    <dbReference type="NCBI Taxonomy" id="28002"/>
    <lineage>
        <taxon>Eukaryota</taxon>
        <taxon>Metamonada</taxon>
        <taxon>Diplomonadida</taxon>
        <taxon>Hexamitidae</taxon>
        <taxon>Hexamitinae</taxon>
        <taxon>Hexamita</taxon>
    </lineage>
</organism>
<gene>
    <name evidence="1" type="ORF">HINF_LOCUS8940</name>
</gene>
<accession>A0ABP1H442</accession>